<reference evidence="2" key="2">
    <citation type="submission" date="2007-04" db="EMBL/GenBank/DDBJ databases">
        <title>The genome of the human body louse.</title>
        <authorList>
            <consortium name="The Human Body Louse Genome Consortium"/>
            <person name="Kirkness E."/>
            <person name="Walenz B."/>
            <person name="Hass B."/>
            <person name="Bruggner R."/>
            <person name="Strausberg R."/>
        </authorList>
    </citation>
    <scope>NUCLEOTIDE SEQUENCE</scope>
    <source>
        <strain evidence="2">USDA</strain>
    </source>
</reference>
<dbReference type="PANTHER" id="PTHR20933">
    <property type="entry name" value="F-BOX ONLY PROTEIN 33"/>
    <property type="match status" value="1"/>
</dbReference>
<dbReference type="InterPro" id="IPR032675">
    <property type="entry name" value="LRR_dom_sf"/>
</dbReference>
<dbReference type="EMBL" id="DS235006">
    <property type="protein sequence ID" value="EEB10368.1"/>
    <property type="molecule type" value="Genomic_DNA"/>
</dbReference>
<dbReference type="InParanoid" id="E0VAG2"/>
<accession>E0VAG2</accession>
<dbReference type="Pfam" id="PF12937">
    <property type="entry name" value="F-box-like"/>
    <property type="match status" value="1"/>
</dbReference>
<dbReference type="EMBL" id="AAZO01000443">
    <property type="status" value="NOT_ANNOTATED_CDS"/>
    <property type="molecule type" value="Genomic_DNA"/>
</dbReference>
<dbReference type="CDD" id="cd22104">
    <property type="entry name" value="F-box_FBXO33"/>
    <property type="match status" value="1"/>
</dbReference>
<dbReference type="HOGENOM" id="CLU_035764_0_0_1"/>
<dbReference type="GO" id="GO:0031398">
    <property type="term" value="P:positive regulation of protein ubiquitination"/>
    <property type="evidence" value="ECO:0007669"/>
    <property type="project" value="TreeGrafter"/>
</dbReference>
<dbReference type="CTD" id="8232419"/>
<dbReference type="InterPro" id="IPR036047">
    <property type="entry name" value="F-box-like_dom_sf"/>
</dbReference>
<dbReference type="Proteomes" id="UP000009046">
    <property type="component" value="Unassembled WGS sequence"/>
</dbReference>
<evidence type="ECO:0000259" key="1">
    <source>
        <dbReference type="PROSITE" id="PS50181"/>
    </source>
</evidence>
<reference evidence="3" key="3">
    <citation type="submission" date="2021-02" db="UniProtKB">
        <authorList>
            <consortium name="EnsemblMetazoa"/>
        </authorList>
    </citation>
    <scope>IDENTIFICATION</scope>
    <source>
        <strain evidence="3">USDA</strain>
    </source>
</reference>
<protein>
    <recommendedName>
        <fullName evidence="1">F-box domain-containing protein</fullName>
    </recommendedName>
</protein>
<dbReference type="Gene3D" id="1.20.1280.50">
    <property type="match status" value="1"/>
</dbReference>
<keyword evidence="4" id="KW-1185">Reference proteome</keyword>
<dbReference type="AlphaFoldDB" id="E0VAG2"/>
<dbReference type="OMA" id="QNAFHIQ"/>
<dbReference type="Gene3D" id="3.80.10.10">
    <property type="entry name" value="Ribonuclease Inhibitor"/>
    <property type="match status" value="1"/>
</dbReference>
<proteinExistence type="predicted"/>
<evidence type="ECO:0000313" key="3">
    <source>
        <dbReference type="EnsemblMetazoa" id="PHUM037420-PA"/>
    </source>
</evidence>
<feature type="domain" description="F-box" evidence="1">
    <location>
        <begin position="4"/>
        <end position="50"/>
    </location>
</feature>
<dbReference type="InterPro" id="IPR001810">
    <property type="entry name" value="F-box_dom"/>
</dbReference>
<dbReference type="RefSeq" id="XP_002423106.1">
    <property type="nucleotide sequence ID" value="XM_002423061.1"/>
</dbReference>
<reference evidence="2" key="1">
    <citation type="submission" date="2007-04" db="EMBL/GenBank/DDBJ databases">
        <title>Annotation of Pediculus humanus corporis strain USDA.</title>
        <authorList>
            <person name="Kirkness E."/>
            <person name="Hannick L."/>
            <person name="Hass B."/>
            <person name="Bruggner R."/>
            <person name="Lawson D."/>
            <person name="Bidwell S."/>
            <person name="Joardar V."/>
            <person name="Caler E."/>
            <person name="Walenz B."/>
            <person name="Inman J."/>
            <person name="Schobel S."/>
            <person name="Galinsky K."/>
            <person name="Amedeo P."/>
            <person name="Strausberg R."/>
        </authorList>
    </citation>
    <scope>NUCLEOTIDE SEQUENCE</scope>
    <source>
        <strain evidence="2">USDA</strain>
    </source>
</reference>
<name>E0VAG2_PEDHC</name>
<evidence type="ECO:0000313" key="4">
    <source>
        <dbReference type="Proteomes" id="UP000009046"/>
    </source>
</evidence>
<gene>
    <name evidence="3" type="primary">8232419</name>
    <name evidence="2" type="ORF">Phum_PHUM037420</name>
</gene>
<dbReference type="STRING" id="121224.E0VAG2"/>
<dbReference type="FunCoup" id="E0VAG2">
    <property type="interactions" value="358"/>
</dbReference>
<dbReference type="KEGG" id="phu:Phum_PHUM037420"/>
<evidence type="ECO:0000313" key="2">
    <source>
        <dbReference type="EMBL" id="EEB10368.1"/>
    </source>
</evidence>
<dbReference type="GeneID" id="8232419"/>
<dbReference type="PANTHER" id="PTHR20933:SF3">
    <property type="entry name" value="F-BOX ONLY PROTEIN 33"/>
    <property type="match status" value="1"/>
</dbReference>
<dbReference type="EnsemblMetazoa" id="PHUM037420-RA">
    <property type="protein sequence ID" value="PHUM037420-PA"/>
    <property type="gene ID" value="PHUM037420"/>
</dbReference>
<dbReference type="PROSITE" id="PS50181">
    <property type="entry name" value="FBOX"/>
    <property type="match status" value="1"/>
</dbReference>
<dbReference type="SUPFAM" id="SSF81383">
    <property type="entry name" value="F-box domain"/>
    <property type="match status" value="1"/>
</dbReference>
<sequence length="416" mass="47869">MASIVCWNNLPSVVLLEIFKMISHEERINASTTCKEWRKALFFPNFWRDLSINIYSKNDKYAVERCQFFTRSFISYLRTVRIIFSYKKNYLSQVAEVLSKLSGNRQMKKLFLYGFGKSSVNPNLSCCAVNLISFLENVKSLDSLHISHCWLLLLSTNNSLKKALEKHKDSLINLGIGPVLSDNSENQILELPVDFSVFQHLTTLGLDHLWITDEVLKQICSIKLLKRLILLLDKEFKGHGANNETWEFFHRSLKDVMRIFSKPMPVTHIKVLYCDKVSLSLMSIFSSFKNLKSVWCLAEDVLEALLPEQNPLVICAWTCRKLEEIVIVGKLRGSNLKRLEISSSNIVKLIDVDNTNNWASRNLFTTEMNLFNKMMSKALGRAWSPLDNTAFKKSNLSSCDNEINNIVDILSKDYQN</sequence>
<dbReference type="OrthoDB" id="8757000at2759"/>
<organism>
    <name type="scientific">Pediculus humanus subsp. corporis</name>
    <name type="common">Body louse</name>
    <dbReference type="NCBI Taxonomy" id="121224"/>
    <lineage>
        <taxon>Eukaryota</taxon>
        <taxon>Metazoa</taxon>
        <taxon>Ecdysozoa</taxon>
        <taxon>Arthropoda</taxon>
        <taxon>Hexapoda</taxon>
        <taxon>Insecta</taxon>
        <taxon>Pterygota</taxon>
        <taxon>Neoptera</taxon>
        <taxon>Paraneoptera</taxon>
        <taxon>Psocodea</taxon>
        <taxon>Troctomorpha</taxon>
        <taxon>Phthiraptera</taxon>
        <taxon>Anoplura</taxon>
        <taxon>Pediculidae</taxon>
        <taxon>Pediculus</taxon>
    </lineage>
</organism>
<dbReference type="eggNOG" id="ENOG502S037">
    <property type="taxonomic scope" value="Eukaryota"/>
</dbReference>
<dbReference type="VEuPathDB" id="VectorBase:PHUM037420"/>